<evidence type="ECO:0000256" key="2">
    <source>
        <dbReference type="ARBA" id="ARBA00022723"/>
    </source>
</evidence>
<keyword evidence="4" id="KW-0862">Zinc</keyword>
<feature type="domain" description="Replication factor A C-terminal" evidence="8">
    <location>
        <begin position="83"/>
        <end position="169"/>
    </location>
</feature>
<reference evidence="9" key="1">
    <citation type="submission" date="2023-08" db="EMBL/GenBank/DDBJ databases">
        <title>A de novo genome assembly of Solanum verrucosum Schlechtendal, a Mexican diploid species geographically isolated from the other diploid A-genome species in potato relatives.</title>
        <authorList>
            <person name="Hosaka K."/>
        </authorList>
    </citation>
    <scope>NUCLEOTIDE SEQUENCE</scope>
    <source>
        <tissue evidence="9">Young leaves</tissue>
    </source>
</reference>
<organism evidence="9 10">
    <name type="scientific">Solanum verrucosum</name>
    <dbReference type="NCBI Taxonomy" id="315347"/>
    <lineage>
        <taxon>Eukaryota</taxon>
        <taxon>Viridiplantae</taxon>
        <taxon>Streptophyta</taxon>
        <taxon>Embryophyta</taxon>
        <taxon>Tracheophyta</taxon>
        <taxon>Spermatophyta</taxon>
        <taxon>Magnoliopsida</taxon>
        <taxon>eudicotyledons</taxon>
        <taxon>Gunneridae</taxon>
        <taxon>Pentapetalae</taxon>
        <taxon>asterids</taxon>
        <taxon>lamiids</taxon>
        <taxon>Solanales</taxon>
        <taxon>Solanaceae</taxon>
        <taxon>Solanoideae</taxon>
        <taxon>Solaneae</taxon>
        <taxon>Solanum</taxon>
    </lineage>
</organism>
<feature type="chain" id="PRO_5042157387" description="Replication factor A C-terminal domain-containing protein" evidence="7">
    <location>
        <begin position="18"/>
        <end position="324"/>
    </location>
</feature>
<feature type="region of interest" description="Disordered" evidence="6">
    <location>
        <begin position="202"/>
        <end position="222"/>
    </location>
</feature>
<dbReference type="InterPro" id="IPR013955">
    <property type="entry name" value="Rep_factor-A_C"/>
</dbReference>
<dbReference type="GO" id="GO:0003677">
    <property type="term" value="F:DNA binding"/>
    <property type="evidence" value="ECO:0007669"/>
    <property type="project" value="UniProtKB-KW"/>
</dbReference>
<dbReference type="AlphaFoldDB" id="A0AAF0PZI4"/>
<dbReference type="InterPro" id="IPR047192">
    <property type="entry name" value="Euk_RPA1_DBD_C"/>
</dbReference>
<evidence type="ECO:0000256" key="4">
    <source>
        <dbReference type="ARBA" id="ARBA00022833"/>
    </source>
</evidence>
<evidence type="ECO:0000256" key="1">
    <source>
        <dbReference type="ARBA" id="ARBA00005690"/>
    </source>
</evidence>
<evidence type="ECO:0000259" key="8">
    <source>
        <dbReference type="Pfam" id="PF08646"/>
    </source>
</evidence>
<keyword evidence="3" id="KW-0863">Zinc-finger</keyword>
<dbReference type="Pfam" id="PF08646">
    <property type="entry name" value="Rep_fac-A_C"/>
    <property type="match status" value="1"/>
</dbReference>
<dbReference type="PANTHER" id="PTHR47165:SF4">
    <property type="entry name" value="OS03G0429900 PROTEIN"/>
    <property type="match status" value="1"/>
</dbReference>
<gene>
    <name evidence="9" type="ORF">MTR67_007288</name>
</gene>
<dbReference type="InterPro" id="IPR012340">
    <property type="entry name" value="NA-bd_OB-fold"/>
</dbReference>
<sequence>MFLQFVLAFSAYLHVLGTQFSQKFSSQCSVVQVLSIQITLRSIPDLQFSRISCLPIEEEMFLNRMDIKELLEAEWSTGLQKIEPTNSIYRCNNCNKDCKFPLVRYKIHLKVTDRTGDTTFTIFNVVAEKLIDTSAHKLFNKLTTANNDVPVQVQSLCGKEFVFKLRLNHYNLKEGLENFTISKLWIPDDNLEVQYKLRKEEKGKNLSNNETTPKDQGTNGLTKEMNNHVFVDVLLTDLEDHEDELHVTNGTKSRKRRNLIIDDEELSIADTNKGEDEIRESGIPYTIVRPCALTEEPAGADLIFDQGDNITTWRFEEELPVGRK</sequence>
<evidence type="ECO:0000256" key="6">
    <source>
        <dbReference type="SAM" id="MobiDB-lite"/>
    </source>
</evidence>
<keyword evidence="5" id="KW-0238">DNA-binding</keyword>
<dbReference type="Gene3D" id="2.40.50.140">
    <property type="entry name" value="Nucleic acid-binding proteins"/>
    <property type="match status" value="1"/>
</dbReference>
<evidence type="ECO:0000256" key="3">
    <source>
        <dbReference type="ARBA" id="ARBA00022771"/>
    </source>
</evidence>
<evidence type="ECO:0000256" key="5">
    <source>
        <dbReference type="ARBA" id="ARBA00023125"/>
    </source>
</evidence>
<dbReference type="SUPFAM" id="SSF50249">
    <property type="entry name" value="Nucleic acid-binding proteins"/>
    <property type="match status" value="1"/>
</dbReference>
<dbReference type="GO" id="GO:0008270">
    <property type="term" value="F:zinc ion binding"/>
    <property type="evidence" value="ECO:0007669"/>
    <property type="project" value="UniProtKB-KW"/>
</dbReference>
<dbReference type="EMBL" id="CP133613">
    <property type="protein sequence ID" value="WMV13903.1"/>
    <property type="molecule type" value="Genomic_DNA"/>
</dbReference>
<keyword evidence="10" id="KW-1185">Reference proteome</keyword>
<dbReference type="PANTHER" id="PTHR47165">
    <property type="entry name" value="OS03G0429900 PROTEIN"/>
    <property type="match status" value="1"/>
</dbReference>
<keyword evidence="2" id="KW-0479">Metal-binding</keyword>
<feature type="compositionally biased region" description="Polar residues" evidence="6">
    <location>
        <begin position="205"/>
        <end position="221"/>
    </location>
</feature>
<dbReference type="CDD" id="cd04476">
    <property type="entry name" value="RPA1_DBD_C"/>
    <property type="match status" value="1"/>
</dbReference>
<name>A0AAF0PZI4_SOLVR</name>
<feature type="signal peptide" evidence="7">
    <location>
        <begin position="1"/>
        <end position="17"/>
    </location>
</feature>
<evidence type="ECO:0000256" key="7">
    <source>
        <dbReference type="SAM" id="SignalP"/>
    </source>
</evidence>
<accession>A0AAF0PZI4</accession>
<evidence type="ECO:0000313" key="9">
    <source>
        <dbReference type="EMBL" id="WMV13903.1"/>
    </source>
</evidence>
<dbReference type="Gene3D" id="3.40.50.720">
    <property type="entry name" value="NAD(P)-binding Rossmann-like Domain"/>
    <property type="match status" value="1"/>
</dbReference>
<keyword evidence="7" id="KW-0732">Signal</keyword>
<dbReference type="Proteomes" id="UP001234989">
    <property type="component" value="Chromosome 2"/>
</dbReference>
<evidence type="ECO:0000313" key="10">
    <source>
        <dbReference type="Proteomes" id="UP001234989"/>
    </source>
</evidence>
<comment type="similarity">
    <text evidence="1">Belongs to the replication factor A protein 1 family.</text>
</comment>
<proteinExistence type="inferred from homology"/>
<protein>
    <recommendedName>
        <fullName evidence="8">Replication factor A C-terminal domain-containing protein</fullName>
    </recommendedName>
</protein>